<gene>
    <name evidence="2" type="ORF">PHYSODRAFT_531034</name>
</gene>
<dbReference type="RefSeq" id="XP_009537744.1">
    <property type="nucleotide sequence ID" value="XM_009539449.1"/>
</dbReference>
<proteinExistence type="predicted"/>
<feature type="transmembrane region" description="Helical" evidence="1">
    <location>
        <begin position="52"/>
        <end position="79"/>
    </location>
</feature>
<dbReference type="EMBL" id="JH159163">
    <property type="protein sequence ID" value="EGZ06980.1"/>
    <property type="molecule type" value="Genomic_DNA"/>
</dbReference>
<keyword evidence="3" id="KW-1185">Reference proteome</keyword>
<dbReference type="InParanoid" id="G5ACA6"/>
<feature type="transmembrane region" description="Helical" evidence="1">
    <location>
        <begin position="91"/>
        <end position="110"/>
    </location>
</feature>
<dbReference type="Proteomes" id="UP000002640">
    <property type="component" value="Unassembled WGS sequence"/>
</dbReference>
<organism evidence="2 3">
    <name type="scientific">Phytophthora sojae (strain P6497)</name>
    <name type="common">Soybean stem and root rot agent</name>
    <name type="synonym">Phytophthora megasperma f. sp. glycines</name>
    <dbReference type="NCBI Taxonomy" id="1094619"/>
    <lineage>
        <taxon>Eukaryota</taxon>
        <taxon>Sar</taxon>
        <taxon>Stramenopiles</taxon>
        <taxon>Oomycota</taxon>
        <taxon>Peronosporomycetes</taxon>
        <taxon>Peronosporales</taxon>
        <taxon>Peronosporaceae</taxon>
        <taxon>Phytophthora</taxon>
    </lineage>
</organism>
<evidence type="ECO:0000313" key="3">
    <source>
        <dbReference type="Proteomes" id="UP000002640"/>
    </source>
</evidence>
<keyword evidence="1" id="KW-0812">Transmembrane</keyword>
<keyword evidence="1" id="KW-1133">Transmembrane helix</keyword>
<reference evidence="2 3" key="1">
    <citation type="journal article" date="2006" name="Science">
        <title>Phytophthora genome sequences uncover evolutionary origins and mechanisms of pathogenesis.</title>
        <authorList>
            <person name="Tyler B.M."/>
            <person name="Tripathy S."/>
            <person name="Zhang X."/>
            <person name="Dehal P."/>
            <person name="Jiang R.H."/>
            <person name="Aerts A."/>
            <person name="Arredondo F.D."/>
            <person name="Baxter L."/>
            <person name="Bensasson D."/>
            <person name="Beynon J.L."/>
            <person name="Chapman J."/>
            <person name="Damasceno C.M."/>
            <person name="Dorrance A.E."/>
            <person name="Dou D."/>
            <person name="Dickerman A.W."/>
            <person name="Dubchak I.L."/>
            <person name="Garbelotto M."/>
            <person name="Gijzen M."/>
            <person name="Gordon S.G."/>
            <person name="Govers F."/>
            <person name="Grunwald N.J."/>
            <person name="Huang W."/>
            <person name="Ivors K.L."/>
            <person name="Jones R.W."/>
            <person name="Kamoun S."/>
            <person name="Krampis K."/>
            <person name="Lamour K.H."/>
            <person name="Lee M.K."/>
            <person name="McDonald W.H."/>
            <person name="Medina M."/>
            <person name="Meijer H.J."/>
            <person name="Nordberg E.K."/>
            <person name="Maclean D.J."/>
            <person name="Ospina-Giraldo M.D."/>
            <person name="Morris P.F."/>
            <person name="Phuntumart V."/>
            <person name="Putnam N.H."/>
            <person name="Rash S."/>
            <person name="Rose J.K."/>
            <person name="Sakihama Y."/>
            <person name="Salamov A.A."/>
            <person name="Savidor A."/>
            <person name="Scheuring C.F."/>
            <person name="Smith B.M."/>
            <person name="Sobral B.W."/>
            <person name="Terry A."/>
            <person name="Torto-Alalibo T.A."/>
            <person name="Win J."/>
            <person name="Xu Z."/>
            <person name="Zhang H."/>
            <person name="Grigoriev I.V."/>
            <person name="Rokhsar D.S."/>
            <person name="Boore J.L."/>
        </authorList>
    </citation>
    <scope>NUCLEOTIDE SEQUENCE [LARGE SCALE GENOMIC DNA]</scope>
    <source>
        <strain evidence="2 3">P6497</strain>
    </source>
</reference>
<dbReference type="GeneID" id="20661554"/>
<name>G5ACA6_PHYSP</name>
<accession>G5ACA6</accession>
<keyword evidence="1" id="KW-0472">Membrane</keyword>
<protein>
    <submittedName>
        <fullName evidence="2">Uncharacterized protein</fullName>
    </submittedName>
</protein>
<evidence type="ECO:0000313" key="2">
    <source>
        <dbReference type="EMBL" id="EGZ06980.1"/>
    </source>
</evidence>
<feature type="transmembrane region" description="Helical" evidence="1">
    <location>
        <begin position="130"/>
        <end position="152"/>
    </location>
</feature>
<dbReference type="KEGG" id="psoj:PHYSODRAFT_531034"/>
<sequence>MVEFSINQRPPLAETPGFLIVQVWRATQVKLHGCYSSHRVQHLARYARETSWLHAMTITVATLVPCLVVTLLIDVIPLAAPSEGVQANRLLFVREFYAYMAMTSIAFHQFRKGVQVLPYPTRQLARDSLLISALSVGILYGLVLIVGFPLPLMNLAQCGLRW</sequence>
<evidence type="ECO:0000256" key="1">
    <source>
        <dbReference type="SAM" id="Phobius"/>
    </source>
</evidence>
<dbReference type="AlphaFoldDB" id="G5ACA6"/>